<dbReference type="eggNOG" id="KOG4071">
    <property type="taxonomic scope" value="Eukaryota"/>
</dbReference>
<dbReference type="InterPro" id="IPR036224">
    <property type="entry name" value="GINS_bundle-like_dom_sf"/>
</dbReference>
<dbReference type="Proteomes" id="UP000054408">
    <property type="component" value="Unassembled WGS sequence"/>
</dbReference>
<dbReference type="PANTHER" id="PTHR12772">
    <property type="entry name" value="DNA REPLICATION COMPLEX GINS PROTEIN PSF2"/>
    <property type="match status" value="1"/>
</dbReference>
<evidence type="ECO:0000313" key="8">
    <source>
        <dbReference type="EMBL" id="KNC48635.1"/>
    </source>
</evidence>
<gene>
    <name evidence="8" type="ORF">AMSG_00412</name>
</gene>
<dbReference type="SUPFAM" id="SSF160059">
    <property type="entry name" value="PriA/YqbF domain"/>
    <property type="match status" value="1"/>
</dbReference>
<evidence type="ECO:0000256" key="4">
    <source>
        <dbReference type="ARBA" id="ARBA00023242"/>
    </source>
</evidence>
<keyword evidence="9" id="KW-1185">Reference proteome</keyword>
<evidence type="ECO:0000256" key="5">
    <source>
        <dbReference type="SAM" id="MobiDB-lite"/>
    </source>
</evidence>
<dbReference type="Gene3D" id="3.40.5.50">
    <property type="match status" value="1"/>
</dbReference>
<keyword evidence="4" id="KW-0539">Nucleus</keyword>
<dbReference type="Gene3D" id="1.20.58.1020">
    <property type="match status" value="1"/>
</dbReference>
<dbReference type="FunFam" id="3.40.5.50:FF:000001">
    <property type="entry name" value="DNA replication complex GINS protein PSF2"/>
    <property type="match status" value="1"/>
</dbReference>
<feature type="region of interest" description="Disordered" evidence="5">
    <location>
        <begin position="188"/>
        <end position="294"/>
    </location>
</feature>
<dbReference type="GO" id="GO:0006260">
    <property type="term" value="P:DNA replication"/>
    <property type="evidence" value="ECO:0007669"/>
    <property type="project" value="UniProtKB-KW"/>
</dbReference>
<evidence type="ECO:0000259" key="7">
    <source>
        <dbReference type="Pfam" id="PF25005"/>
    </source>
</evidence>
<protein>
    <submittedName>
        <fullName evidence="8">DNA replication complex GINS protein PSF2</fullName>
    </submittedName>
</protein>
<evidence type="ECO:0000313" key="9">
    <source>
        <dbReference type="Proteomes" id="UP000054408"/>
    </source>
</evidence>
<dbReference type="AlphaFoldDB" id="A0A0L0D8T4"/>
<feature type="domain" description="GINS subunit" evidence="6">
    <location>
        <begin position="79"/>
        <end position="181"/>
    </location>
</feature>
<dbReference type="CDD" id="cd11712">
    <property type="entry name" value="GINS_A_psf2"/>
    <property type="match status" value="1"/>
</dbReference>
<sequence>MTQPIVKQASVLESFGASEVEFLSEDAEAVVVPLFREPAIRLLAGTYGPFRPGVPLTVPLWLAKQLKKQKKAKIQPPEWMDVDSLRATYEAEQADPLYFEALPYHYVEIASQLLDVASDDIPDANSVRETIEDIVEVRHLKIMAGMRALDGDSPAIKLNNLAAMEINSIRSFFIATMDHYAMLTEPELSARRSSTREATRSSTTPARASSEASSVPPTGGLSTARAQRKFRPRTSSTGAGSRASAASARSSETPSRFPSARPRPRSRPRPRPRSTSSAATSAGSVDPSTIWRAR</sequence>
<dbReference type="GeneID" id="25560221"/>
<keyword evidence="3" id="KW-0235">DNA replication</keyword>
<accession>A0A0L0D8T4</accession>
<dbReference type="FunFam" id="1.20.58.1020:FF:000001">
    <property type="entry name" value="DNA replication complex GINS protein PSF2"/>
    <property type="match status" value="1"/>
</dbReference>
<feature type="compositionally biased region" description="Basic residues" evidence="5">
    <location>
        <begin position="262"/>
        <end position="272"/>
    </location>
</feature>
<dbReference type="InterPro" id="IPR021151">
    <property type="entry name" value="GINS_A"/>
</dbReference>
<organism evidence="8 9">
    <name type="scientific">Thecamonas trahens ATCC 50062</name>
    <dbReference type="NCBI Taxonomy" id="461836"/>
    <lineage>
        <taxon>Eukaryota</taxon>
        <taxon>Apusozoa</taxon>
        <taxon>Apusomonadida</taxon>
        <taxon>Apusomonadidae</taxon>
        <taxon>Thecamonas</taxon>
    </lineage>
</organism>
<feature type="domain" description="DNA replication complex GINS protein PSF2 N-terminal" evidence="7">
    <location>
        <begin position="17"/>
        <end position="75"/>
    </location>
</feature>
<feature type="compositionally biased region" description="Low complexity" evidence="5">
    <location>
        <begin position="273"/>
        <end position="282"/>
    </location>
</feature>
<comment type="similarity">
    <text evidence="2">Belongs to the GINS2/PSF2 family.</text>
</comment>
<feature type="compositionally biased region" description="Low complexity" evidence="5">
    <location>
        <begin position="200"/>
        <end position="214"/>
    </location>
</feature>
<evidence type="ECO:0000256" key="2">
    <source>
        <dbReference type="ARBA" id="ARBA00010565"/>
    </source>
</evidence>
<evidence type="ECO:0000259" key="6">
    <source>
        <dbReference type="Pfam" id="PF05916"/>
    </source>
</evidence>
<dbReference type="EMBL" id="GL349434">
    <property type="protein sequence ID" value="KNC48635.1"/>
    <property type="molecule type" value="Genomic_DNA"/>
</dbReference>
<dbReference type="CDD" id="cd21694">
    <property type="entry name" value="GINS_B_Psf2"/>
    <property type="match status" value="1"/>
</dbReference>
<dbReference type="OrthoDB" id="1938138at2759"/>
<dbReference type="OMA" id="EMGENND"/>
<dbReference type="Pfam" id="PF05916">
    <property type="entry name" value="Sld5"/>
    <property type="match status" value="1"/>
</dbReference>
<dbReference type="GO" id="GO:0000727">
    <property type="term" value="P:double-strand break repair via break-induced replication"/>
    <property type="evidence" value="ECO:0007669"/>
    <property type="project" value="TreeGrafter"/>
</dbReference>
<evidence type="ECO:0000256" key="3">
    <source>
        <dbReference type="ARBA" id="ARBA00022705"/>
    </source>
</evidence>
<comment type="subcellular location">
    <subcellularLocation>
        <location evidence="1">Nucleus</location>
    </subcellularLocation>
</comment>
<reference evidence="8 9" key="1">
    <citation type="submission" date="2010-05" db="EMBL/GenBank/DDBJ databases">
        <title>The Genome Sequence of Thecamonas trahens ATCC 50062.</title>
        <authorList>
            <consortium name="The Broad Institute Genome Sequencing Platform"/>
            <person name="Russ C."/>
            <person name="Cuomo C."/>
            <person name="Shea T."/>
            <person name="Young S.K."/>
            <person name="Zeng Q."/>
            <person name="Koehrsen M."/>
            <person name="Haas B."/>
            <person name="Borodovsky M."/>
            <person name="Guigo R."/>
            <person name="Alvarado L."/>
            <person name="Berlin A."/>
            <person name="Bochicchio J."/>
            <person name="Borenstein D."/>
            <person name="Chapman S."/>
            <person name="Chen Z."/>
            <person name="Freedman E."/>
            <person name="Gellesch M."/>
            <person name="Goldberg J."/>
            <person name="Griggs A."/>
            <person name="Gujja S."/>
            <person name="Heilman E."/>
            <person name="Heiman D."/>
            <person name="Hepburn T."/>
            <person name="Howarth C."/>
            <person name="Jen D."/>
            <person name="Larson L."/>
            <person name="Mehta T."/>
            <person name="Park D."/>
            <person name="Pearson M."/>
            <person name="Roberts A."/>
            <person name="Saif S."/>
            <person name="Shenoy N."/>
            <person name="Sisk P."/>
            <person name="Stolte C."/>
            <person name="Sykes S."/>
            <person name="Thomson T."/>
            <person name="Walk T."/>
            <person name="White J."/>
            <person name="Yandava C."/>
            <person name="Burger G."/>
            <person name="Gray M.W."/>
            <person name="Holland P.W.H."/>
            <person name="King N."/>
            <person name="Lang F.B.F."/>
            <person name="Roger A.J."/>
            <person name="Ruiz-Trillo I."/>
            <person name="Lander E."/>
            <person name="Nusbaum C."/>
        </authorList>
    </citation>
    <scope>NUCLEOTIDE SEQUENCE [LARGE SCALE GENOMIC DNA]</scope>
    <source>
        <strain evidence="8 9">ATCC 50062</strain>
    </source>
</reference>
<dbReference type="PANTHER" id="PTHR12772:SF0">
    <property type="entry name" value="DNA REPLICATION COMPLEX GINS PROTEIN PSF2"/>
    <property type="match status" value="1"/>
</dbReference>
<dbReference type="GO" id="GO:0000811">
    <property type="term" value="C:GINS complex"/>
    <property type="evidence" value="ECO:0007669"/>
    <property type="project" value="TreeGrafter"/>
</dbReference>
<dbReference type="SUPFAM" id="SSF158573">
    <property type="entry name" value="GINS helical bundle-like"/>
    <property type="match status" value="1"/>
</dbReference>
<dbReference type="InterPro" id="IPR056784">
    <property type="entry name" value="PSF2_N"/>
</dbReference>
<dbReference type="Pfam" id="PF25005">
    <property type="entry name" value="PSF2_N"/>
    <property type="match status" value="1"/>
</dbReference>
<dbReference type="STRING" id="461836.A0A0L0D8T4"/>
<name>A0A0L0D8T4_THETB</name>
<dbReference type="RefSeq" id="XP_013762691.1">
    <property type="nucleotide sequence ID" value="XM_013907237.1"/>
</dbReference>
<feature type="compositionally biased region" description="Basic and acidic residues" evidence="5">
    <location>
        <begin position="188"/>
        <end position="199"/>
    </location>
</feature>
<proteinExistence type="inferred from homology"/>
<dbReference type="InterPro" id="IPR007257">
    <property type="entry name" value="GINS_Psf2"/>
</dbReference>
<evidence type="ECO:0000256" key="1">
    <source>
        <dbReference type="ARBA" id="ARBA00004123"/>
    </source>
</evidence>
<feature type="compositionally biased region" description="Low complexity" evidence="5">
    <location>
        <begin position="233"/>
        <end position="260"/>
    </location>
</feature>